<gene>
    <name evidence="1" type="ORF">UFOPK1835_00109</name>
</gene>
<dbReference type="AlphaFoldDB" id="A0A6J6GC84"/>
<dbReference type="EMBL" id="CAEZUP010000002">
    <property type="protein sequence ID" value="CAB4596734.1"/>
    <property type="molecule type" value="Genomic_DNA"/>
</dbReference>
<evidence type="ECO:0000313" key="1">
    <source>
        <dbReference type="EMBL" id="CAB4596734.1"/>
    </source>
</evidence>
<accession>A0A6J6GC84</accession>
<protein>
    <submittedName>
        <fullName evidence="1">Unannotated protein</fullName>
    </submittedName>
</protein>
<reference evidence="1" key="1">
    <citation type="submission" date="2020-05" db="EMBL/GenBank/DDBJ databases">
        <authorList>
            <person name="Chiriac C."/>
            <person name="Salcher M."/>
            <person name="Ghai R."/>
            <person name="Kavagutti S V."/>
        </authorList>
    </citation>
    <scope>NUCLEOTIDE SEQUENCE</scope>
</reference>
<proteinExistence type="predicted"/>
<sequence>MIAGNERYLEAIGAIGSQLDAIADADENGDPTA</sequence>
<organism evidence="1">
    <name type="scientific">freshwater metagenome</name>
    <dbReference type="NCBI Taxonomy" id="449393"/>
    <lineage>
        <taxon>unclassified sequences</taxon>
        <taxon>metagenomes</taxon>
        <taxon>ecological metagenomes</taxon>
    </lineage>
</organism>
<name>A0A6J6GC84_9ZZZZ</name>